<dbReference type="Gene3D" id="2.40.240.20">
    <property type="entry name" value="Hypothetical PUA domain-like, domain 1"/>
    <property type="match status" value="1"/>
</dbReference>
<keyword evidence="6 12" id="KW-0698">rRNA processing</keyword>
<reference evidence="16" key="1">
    <citation type="journal article" date="2019" name="Int. J. Syst. Evol. Microbiol.">
        <title>The Global Catalogue of Microorganisms (GCM) 10K type strain sequencing project: providing services to taxonomists for standard genome sequencing and annotation.</title>
        <authorList>
            <consortium name="The Broad Institute Genomics Platform"/>
            <consortium name="The Broad Institute Genome Sequencing Center for Infectious Disease"/>
            <person name="Wu L."/>
            <person name="Ma J."/>
        </authorList>
    </citation>
    <scope>NUCLEOTIDE SEQUENCE [LARGE SCALE GENOMIC DNA]</scope>
    <source>
        <strain evidence="16">JCM 30742</strain>
    </source>
</reference>
<dbReference type="EC" id="2.1.1.193" evidence="3 12"/>
<dbReference type="Pfam" id="PF20260">
    <property type="entry name" value="PUA_4"/>
    <property type="match status" value="1"/>
</dbReference>
<evidence type="ECO:0000313" key="16">
    <source>
        <dbReference type="Proteomes" id="UP001500752"/>
    </source>
</evidence>
<evidence type="ECO:0000256" key="6">
    <source>
        <dbReference type="ARBA" id="ARBA00022552"/>
    </source>
</evidence>
<feature type="domain" description="Ribosomal RNA small subunit methyltransferase E PUA-like" evidence="14">
    <location>
        <begin position="24"/>
        <end position="69"/>
    </location>
</feature>
<keyword evidence="8 12" id="KW-0808">Transferase</keyword>
<evidence type="ECO:0000256" key="9">
    <source>
        <dbReference type="ARBA" id="ARBA00022691"/>
    </source>
</evidence>
<evidence type="ECO:0000256" key="11">
    <source>
        <dbReference type="ARBA" id="ARBA00047944"/>
    </source>
</evidence>
<comment type="similarity">
    <text evidence="2 12">Belongs to the RNA methyltransferase RsmE family.</text>
</comment>
<dbReference type="InterPro" id="IPR015947">
    <property type="entry name" value="PUA-like_sf"/>
</dbReference>
<dbReference type="NCBIfam" id="TIGR00046">
    <property type="entry name" value="RsmE family RNA methyltransferase"/>
    <property type="match status" value="1"/>
</dbReference>
<protein>
    <recommendedName>
        <fullName evidence="4 12">Ribosomal RNA small subunit methyltransferase E</fullName>
        <ecNumber evidence="3 12">2.1.1.193</ecNumber>
    </recommendedName>
</protein>
<dbReference type="Proteomes" id="UP001500752">
    <property type="component" value="Unassembled WGS sequence"/>
</dbReference>
<proteinExistence type="inferred from homology"/>
<dbReference type="SUPFAM" id="SSF75217">
    <property type="entry name" value="alpha/beta knot"/>
    <property type="match status" value="1"/>
</dbReference>
<comment type="catalytic activity">
    <reaction evidence="11 12">
        <text>uridine(1498) in 16S rRNA + S-adenosyl-L-methionine = N(3)-methyluridine(1498) in 16S rRNA + S-adenosyl-L-homocysteine + H(+)</text>
        <dbReference type="Rhea" id="RHEA:42920"/>
        <dbReference type="Rhea" id="RHEA-COMP:10283"/>
        <dbReference type="Rhea" id="RHEA-COMP:10284"/>
        <dbReference type="ChEBI" id="CHEBI:15378"/>
        <dbReference type="ChEBI" id="CHEBI:57856"/>
        <dbReference type="ChEBI" id="CHEBI:59789"/>
        <dbReference type="ChEBI" id="CHEBI:65315"/>
        <dbReference type="ChEBI" id="CHEBI:74502"/>
        <dbReference type="EC" id="2.1.1.193"/>
    </reaction>
</comment>
<gene>
    <name evidence="15" type="ORF">GCM10023081_29720</name>
</gene>
<comment type="function">
    <text evidence="10 12">Specifically methylates the N3 position of the uracil ring of uridine 1498 (m3U1498) in 16S rRNA. Acts on the fully assembled 30S ribosomal subunit.</text>
</comment>
<keyword evidence="5 12" id="KW-0963">Cytoplasm</keyword>
<evidence type="ECO:0000256" key="7">
    <source>
        <dbReference type="ARBA" id="ARBA00022603"/>
    </source>
</evidence>
<dbReference type="Pfam" id="PF04452">
    <property type="entry name" value="Methyltrans_RNA"/>
    <property type="match status" value="1"/>
</dbReference>
<dbReference type="PIRSF" id="PIRSF015601">
    <property type="entry name" value="MTase_slr0722"/>
    <property type="match status" value="1"/>
</dbReference>
<dbReference type="InterPro" id="IPR046886">
    <property type="entry name" value="RsmE_MTase_dom"/>
</dbReference>
<dbReference type="InterPro" id="IPR029026">
    <property type="entry name" value="tRNA_m1G_MTases_N"/>
</dbReference>
<dbReference type="InterPro" id="IPR046887">
    <property type="entry name" value="RsmE_PUA-like"/>
</dbReference>
<evidence type="ECO:0000259" key="13">
    <source>
        <dbReference type="Pfam" id="PF04452"/>
    </source>
</evidence>
<dbReference type="PANTHER" id="PTHR30027">
    <property type="entry name" value="RIBOSOMAL RNA SMALL SUBUNIT METHYLTRANSFERASE E"/>
    <property type="match status" value="1"/>
</dbReference>
<name>A0ABP7CGT6_9MICC</name>
<evidence type="ECO:0000313" key="15">
    <source>
        <dbReference type="EMBL" id="GAA3690287.1"/>
    </source>
</evidence>
<keyword evidence="9 12" id="KW-0949">S-adenosyl-L-methionine</keyword>
<organism evidence="15 16">
    <name type="scientific">Arthrobacter ginkgonis</name>
    <dbReference type="NCBI Taxonomy" id="1630594"/>
    <lineage>
        <taxon>Bacteria</taxon>
        <taxon>Bacillati</taxon>
        <taxon>Actinomycetota</taxon>
        <taxon>Actinomycetes</taxon>
        <taxon>Micrococcales</taxon>
        <taxon>Micrococcaceae</taxon>
        <taxon>Arthrobacter</taxon>
    </lineage>
</organism>
<evidence type="ECO:0000259" key="14">
    <source>
        <dbReference type="Pfam" id="PF20260"/>
    </source>
</evidence>
<comment type="subcellular location">
    <subcellularLocation>
        <location evidence="1 12">Cytoplasm</location>
    </subcellularLocation>
</comment>
<evidence type="ECO:0000256" key="2">
    <source>
        <dbReference type="ARBA" id="ARBA00005528"/>
    </source>
</evidence>
<evidence type="ECO:0000256" key="4">
    <source>
        <dbReference type="ARBA" id="ARBA00013673"/>
    </source>
</evidence>
<evidence type="ECO:0000256" key="1">
    <source>
        <dbReference type="ARBA" id="ARBA00004496"/>
    </source>
</evidence>
<keyword evidence="7 12" id="KW-0489">Methyltransferase</keyword>
<evidence type="ECO:0000256" key="3">
    <source>
        <dbReference type="ARBA" id="ARBA00012328"/>
    </source>
</evidence>
<dbReference type="PANTHER" id="PTHR30027:SF3">
    <property type="entry name" value="16S RRNA (URACIL(1498)-N(3))-METHYLTRANSFERASE"/>
    <property type="match status" value="1"/>
</dbReference>
<dbReference type="CDD" id="cd18084">
    <property type="entry name" value="RsmE-like"/>
    <property type="match status" value="1"/>
</dbReference>
<feature type="domain" description="Ribosomal RNA small subunit methyltransferase E methyltransferase" evidence="13">
    <location>
        <begin position="80"/>
        <end position="266"/>
    </location>
</feature>
<dbReference type="NCBIfam" id="NF008693">
    <property type="entry name" value="PRK11713.2-3"/>
    <property type="match status" value="1"/>
</dbReference>
<accession>A0ABP7CGT6</accession>
<evidence type="ECO:0000256" key="10">
    <source>
        <dbReference type="ARBA" id="ARBA00025699"/>
    </source>
</evidence>
<dbReference type="EMBL" id="BAABEO010000019">
    <property type="protein sequence ID" value="GAA3690287.1"/>
    <property type="molecule type" value="Genomic_DNA"/>
</dbReference>
<comment type="caution">
    <text evidence="15">The sequence shown here is derived from an EMBL/GenBank/DDBJ whole genome shotgun (WGS) entry which is preliminary data.</text>
</comment>
<dbReference type="InterPro" id="IPR006700">
    <property type="entry name" value="RsmE"/>
</dbReference>
<evidence type="ECO:0000256" key="12">
    <source>
        <dbReference type="PIRNR" id="PIRNR015601"/>
    </source>
</evidence>
<evidence type="ECO:0000256" key="8">
    <source>
        <dbReference type="ARBA" id="ARBA00022679"/>
    </source>
</evidence>
<dbReference type="SUPFAM" id="SSF88697">
    <property type="entry name" value="PUA domain-like"/>
    <property type="match status" value="1"/>
</dbReference>
<dbReference type="RefSeq" id="WP_345151871.1">
    <property type="nucleotide sequence ID" value="NZ_BAABEO010000019.1"/>
</dbReference>
<keyword evidence="16" id="KW-1185">Reference proteome</keyword>
<evidence type="ECO:0000256" key="5">
    <source>
        <dbReference type="ARBA" id="ARBA00022490"/>
    </source>
</evidence>
<dbReference type="InterPro" id="IPR029028">
    <property type="entry name" value="Alpha/beta_knot_MTases"/>
</dbReference>
<sequence>MSNQSFLAGPGALDGVRVGNTLTLDGPEGHHAVAVKRVRAGEAIDLVDGLGRRAVCTVTATAKAGLDARVDELHTDPEPAVSTVLVQALAKGDRDLQAVESAVELGIDRVVPWQSERCVVRWQGDRAAKGQAKWESTVRAALKQSRRSRLPAVEPVLTTAQLAGRCAADGGNAAAERLAIVLHEKAERPLGAVVADWMAERARYESPEAPAPAEVLRGEILLVVGPEGGISDAEVERLTGAGAVAARLGSHVLRASTAGPAALVLVRHLAGLLD</sequence>
<dbReference type="Gene3D" id="3.40.1280.10">
    <property type="match status" value="1"/>
</dbReference>